<organism evidence="1 2">
    <name type="scientific">Cupriavidus respiraculi</name>
    <dbReference type="NCBI Taxonomy" id="195930"/>
    <lineage>
        <taxon>Bacteria</taxon>
        <taxon>Pseudomonadati</taxon>
        <taxon>Pseudomonadota</taxon>
        <taxon>Betaproteobacteria</taxon>
        <taxon>Burkholderiales</taxon>
        <taxon>Burkholderiaceae</taxon>
        <taxon>Cupriavidus</taxon>
    </lineage>
</organism>
<evidence type="ECO:0000313" key="2">
    <source>
        <dbReference type="Proteomes" id="UP000721236"/>
    </source>
</evidence>
<dbReference type="NCBIfam" id="TIGR01560">
    <property type="entry name" value="put_DNA_pack"/>
    <property type="match status" value="1"/>
</dbReference>
<dbReference type="InterPro" id="IPR006450">
    <property type="entry name" value="Phage_HK97_gp6-like"/>
</dbReference>
<keyword evidence="2" id="KW-1185">Reference proteome</keyword>
<evidence type="ECO:0008006" key="3">
    <source>
        <dbReference type="Google" id="ProtNLM"/>
    </source>
</evidence>
<dbReference type="EMBL" id="CAJZAH010000002">
    <property type="protein sequence ID" value="CAG9172408.1"/>
    <property type="molecule type" value="Genomic_DNA"/>
</dbReference>
<name>A0ABN7YG18_9BURK</name>
<proteinExistence type="predicted"/>
<dbReference type="InterPro" id="IPR021146">
    <property type="entry name" value="Phage_gp6-like_head-tail"/>
</dbReference>
<dbReference type="CDD" id="cd08054">
    <property type="entry name" value="gp6"/>
    <property type="match status" value="1"/>
</dbReference>
<reference evidence="1 2" key="1">
    <citation type="submission" date="2021-08" db="EMBL/GenBank/DDBJ databases">
        <authorList>
            <person name="Peeters C."/>
        </authorList>
    </citation>
    <scope>NUCLEOTIDE SEQUENCE [LARGE SCALE GENOMIC DNA]</scope>
    <source>
        <strain evidence="1 2">LMG 21510</strain>
    </source>
</reference>
<sequence length="100" mass="11393">MDLALVKKQLRLDPDFTDDDDLIQGYVDAAIAHVEQHCDRVIVDADPVTPDEMLLTKDVQQAILLLVGHWYTNRESVVIGATSAQVDQGVERLLWYRKKF</sequence>
<gene>
    <name evidence="1" type="ORF">LMG21510_01964</name>
</gene>
<evidence type="ECO:0000313" key="1">
    <source>
        <dbReference type="EMBL" id="CAG9172408.1"/>
    </source>
</evidence>
<comment type="caution">
    <text evidence="1">The sequence shown here is derived from an EMBL/GenBank/DDBJ whole genome shotgun (WGS) entry which is preliminary data.</text>
</comment>
<dbReference type="RefSeq" id="WP_224041419.1">
    <property type="nucleotide sequence ID" value="NZ_CAJZAH010000002.1"/>
</dbReference>
<dbReference type="Gene3D" id="1.10.3230.30">
    <property type="entry name" value="Phage gp6-like head-tail connector protein"/>
    <property type="match status" value="1"/>
</dbReference>
<dbReference type="Pfam" id="PF05135">
    <property type="entry name" value="Phage_connect_1"/>
    <property type="match status" value="1"/>
</dbReference>
<accession>A0ABN7YG18</accession>
<protein>
    <recommendedName>
        <fullName evidence="3">Phage gp6-like head-tail connector protein</fullName>
    </recommendedName>
</protein>
<dbReference type="Proteomes" id="UP000721236">
    <property type="component" value="Unassembled WGS sequence"/>
</dbReference>